<evidence type="ECO:0000256" key="2">
    <source>
        <dbReference type="ARBA" id="ARBA00022801"/>
    </source>
</evidence>
<dbReference type="CDD" id="cd16145">
    <property type="entry name" value="ARS_like"/>
    <property type="match status" value="1"/>
</dbReference>
<dbReference type="eggNOG" id="COG3119">
    <property type="taxonomic scope" value="Bacteria"/>
</dbReference>
<evidence type="ECO:0000256" key="3">
    <source>
        <dbReference type="SAM" id="Phobius"/>
    </source>
</evidence>
<comment type="similarity">
    <text evidence="1">Belongs to the sulfatase family.</text>
</comment>
<dbReference type="Gene3D" id="3.40.720.10">
    <property type="entry name" value="Alkaline Phosphatase, subunit A"/>
    <property type="match status" value="1"/>
</dbReference>
<comment type="caution">
    <text evidence="5">The sequence shown here is derived from an EMBL/GenBank/DDBJ whole genome shotgun (WGS) entry which is preliminary data.</text>
</comment>
<dbReference type="Proteomes" id="UP000004947">
    <property type="component" value="Unassembled WGS sequence"/>
</dbReference>
<keyword evidence="6" id="KW-1185">Reference proteome</keyword>
<evidence type="ECO:0000313" key="5">
    <source>
        <dbReference type="EMBL" id="EDM27267.1"/>
    </source>
</evidence>
<dbReference type="SUPFAM" id="SSF53649">
    <property type="entry name" value="Alkaline phosphatase-like"/>
    <property type="match status" value="1"/>
</dbReference>
<dbReference type="OrthoDB" id="9760224at2"/>
<dbReference type="Pfam" id="PF00884">
    <property type="entry name" value="Sulfatase"/>
    <property type="match status" value="1"/>
</dbReference>
<dbReference type="InterPro" id="IPR052701">
    <property type="entry name" value="GAG_Ulvan_Degrading_Sulfatases"/>
</dbReference>
<feature type="transmembrane region" description="Helical" evidence="3">
    <location>
        <begin position="450"/>
        <end position="473"/>
    </location>
</feature>
<dbReference type="SUPFAM" id="SSF54523">
    <property type="entry name" value="Pili subunits"/>
    <property type="match status" value="1"/>
</dbReference>
<feature type="domain" description="Sulfatase N-terminal" evidence="4">
    <location>
        <begin position="5"/>
        <end position="337"/>
    </location>
</feature>
<dbReference type="NCBIfam" id="TIGR02532">
    <property type="entry name" value="IV_pilin_GFxxxE"/>
    <property type="match status" value="1"/>
</dbReference>
<protein>
    <submittedName>
        <fullName evidence="5">N-acetylgalactosamine 6-sulfate sulfatase (GALNS)</fullName>
    </submittedName>
</protein>
<dbReference type="GO" id="GO:0016787">
    <property type="term" value="F:hydrolase activity"/>
    <property type="evidence" value="ECO:0007669"/>
    <property type="project" value="UniProtKB-KW"/>
</dbReference>
<dbReference type="PANTHER" id="PTHR43751:SF3">
    <property type="entry name" value="SULFATASE N-TERMINAL DOMAIN-CONTAINING PROTEIN"/>
    <property type="match status" value="1"/>
</dbReference>
<dbReference type="Gene3D" id="3.30.1120.10">
    <property type="match status" value="1"/>
</dbReference>
<dbReference type="EMBL" id="ABCK01000010">
    <property type="protein sequence ID" value="EDM27267.1"/>
    <property type="molecule type" value="Genomic_DNA"/>
</dbReference>
<accession>A6DLW9</accession>
<dbReference type="Gene3D" id="3.30.700.10">
    <property type="entry name" value="Glycoprotein, Type 4 Pilin"/>
    <property type="match status" value="1"/>
</dbReference>
<dbReference type="InterPro" id="IPR045584">
    <property type="entry name" value="Pilin-like"/>
</dbReference>
<dbReference type="STRING" id="313628.LNTAR_21175"/>
<dbReference type="AlphaFoldDB" id="A6DLW9"/>
<dbReference type="PANTHER" id="PTHR43751">
    <property type="entry name" value="SULFATASE"/>
    <property type="match status" value="1"/>
</dbReference>
<dbReference type="InterPro" id="IPR012902">
    <property type="entry name" value="N_methyl_site"/>
</dbReference>
<dbReference type="PROSITE" id="PS00523">
    <property type="entry name" value="SULFATASE_1"/>
    <property type="match status" value="1"/>
</dbReference>
<evidence type="ECO:0000259" key="4">
    <source>
        <dbReference type="Pfam" id="PF00884"/>
    </source>
</evidence>
<name>A6DLW9_9BACT</name>
<gene>
    <name evidence="5" type="ORF">LNTAR_21175</name>
</gene>
<reference evidence="5 6" key="1">
    <citation type="journal article" date="2010" name="J. Bacteriol.">
        <title>Genome sequence of Lentisphaera araneosa HTCC2155T, the type species of the order Lentisphaerales in the phylum Lentisphaerae.</title>
        <authorList>
            <person name="Thrash J.C."/>
            <person name="Cho J.C."/>
            <person name="Vergin K.L."/>
            <person name="Morris R.M."/>
            <person name="Giovannoni S.J."/>
        </authorList>
    </citation>
    <scope>NUCLEOTIDE SEQUENCE [LARGE SCALE GENOMIC DNA]</scope>
    <source>
        <strain evidence="5 6">HTCC2155</strain>
    </source>
</reference>
<keyword evidence="3" id="KW-1133">Transmembrane helix</keyword>
<keyword evidence="2" id="KW-0378">Hydrolase</keyword>
<keyword evidence="3" id="KW-0472">Membrane</keyword>
<keyword evidence="3" id="KW-0812">Transmembrane</keyword>
<dbReference type="RefSeq" id="WP_007278877.1">
    <property type="nucleotide sequence ID" value="NZ_ABCK01000010.1"/>
</dbReference>
<sequence length="716" mass="80002">MKPVNIIFILCDDLGWGDLSCYGQKTLKTPNIDRLAEEGTRFSNFYSTSPVCSPARASIMTGLHSGHLPIRELNDPYLPNDYNNIAKVFNKAGYVSSIQGKYGVGNGQQHDDALQKGFGSHYGYNCMKHAHNFFPPWLLENGKKFFTRNLPPEGDVLQWETGVGVAETKIDYSPDMVESKALDFIEEHKNNPFFLYYCTNLPHANNEGGNTADGMEVDHYGEFKDKPWKDNEKGFARMVQRIDESVGKIVDKLKELNLDQDTIILFSSDNGPHEEGGHKVTMFDSAGPFQGYKRSLHEGGIRVPFIAHCPSRIPAGQVNSDLFYFPDLMNTFCELAGLEAEGPNDGLSMKPVLLGDEENQQKHAYLYFEFEGQIAVRRGAMKYLKDIKGEEHLFNLDEDIHEDRDIKSDNPEIFAELKAIIEKEHRDYTAYALPELNDLKHKNHRYARKFSLIELLVVIAIIGILASFLLPILNKSRSKALRTSCMNNLKQMYLATSMYSEDFDGKLPTASWNGFNNPGHYRNFFSNGFPYGSSIQKRQFFGIALVASLDYINVGDNLLCPESNKIDSVYAKNGDELLSGFNAALNNPNGSPAVYSSYMYGGYFFYEKEGLFGFEGENIGYNDAASPYQNSGTGIPATSYYQCYFDAVGANAGDDTLACHEAEGLNSVYIDGHAKWINVPSGVAAGWWDFKRGNSGKDGAYGGQGIWPYSTYQGGL</sequence>
<dbReference type="InterPro" id="IPR000917">
    <property type="entry name" value="Sulfatase_N"/>
</dbReference>
<dbReference type="InterPro" id="IPR024607">
    <property type="entry name" value="Sulfatase_CS"/>
</dbReference>
<dbReference type="InterPro" id="IPR017850">
    <property type="entry name" value="Alkaline_phosphatase_core_sf"/>
</dbReference>
<evidence type="ECO:0000256" key="1">
    <source>
        <dbReference type="ARBA" id="ARBA00008779"/>
    </source>
</evidence>
<organism evidence="5 6">
    <name type="scientific">Lentisphaera araneosa HTCC2155</name>
    <dbReference type="NCBI Taxonomy" id="313628"/>
    <lineage>
        <taxon>Bacteria</taxon>
        <taxon>Pseudomonadati</taxon>
        <taxon>Lentisphaerota</taxon>
        <taxon>Lentisphaeria</taxon>
        <taxon>Lentisphaerales</taxon>
        <taxon>Lentisphaeraceae</taxon>
        <taxon>Lentisphaera</taxon>
    </lineage>
</organism>
<evidence type="ECO:0000313" key="6">
    <source>
        <dbReference type="Proteomes" id="UP000004947"/>
    </source>
</evidence>
<proteinExistence type="inferred from homology"/>